<sequence length="33" mass="3495">MTSWQGICTSTLSNHNISGCLLGHGICSICNGW</sequence>
<proteinExistence type="predicted"/>
<organism evidence="1 2">
    <name type="scientific">Iris pallida</name>
    <name type="common">Sweet iris</name>
    <dbReference type="NCBI Taxonomy" id="29817"/>
    <lineage>
        <taxon>Eukaryota</taxon>
        <taxon>Viridiplantae</taxon>
        <taxon>Streptophyta</taxon>
        <taxon>Embryophyta</taxon>
        <taxon>Tracheophyta</taxon>
        <taxon>Spermatophyta</taxon>
        <taxon>Magnoliopsida</taxon>
        <taxon>Liliopsida</taxon>
        <taxon>Asparagales</taxon>
        <taxon>Iridaceae</taxon>
        <taxon>Iridoideae</taxon>
        <taxon>Irideae</taxon>
        <taxon>Iris</taxon>
    </lineage>
</organism>
<dbReference type="EMBL" id="JANAVB010021798">
    <property type="protein sequence ID" value="KAJ6824875.1"/>
    <property type="molecule type" value="Genomic_DNA"/>
</dbReference>
<comment type="caution">
    <text evidence="1">The sequence shown here is derived from an EMBL/GenBank/DDBJ whole genome shotgun (WGS) entry which is preliminary data.</text>
</comment>
<reference evidence="1" key="2">
    <citation type="submission" date="2023-04" db="EMBL/GenBank/DDBJ databases">
        <authorList>
            <person name="Bruccoleri R.E."/>
            <person name="Oakeley E.J."/>
            <person name="Faust A.-M."/>
            <person name="Dessus-Babus S."/>
            <person name="Altorfer M."/>
            <person name="Burckhardt D."/>
            <person name="Oertli M."/>
            <person name="Naumann U."/>
            <person name="Petersen F."/>
            <person name="Wong J."/>
        </authorList>
    </citation>
    <scope>NUCLEOTIDE SEQUENCE</scope>
    <source>
        <strain evidence="1">GSM-AAB239-AS_SAM_17_03QT</strain>
        <tissue evidence="1">Leaf</tissue>
    </source>
</reference>
<reference evidence="1" key="1">
    <citation type="journal article" date="2023" name="GigaByte">
        <title>Genome assembly of the bearded iris, Iris pallida Lam.</title>
        <authorList>
            <person name="Bruccoleri R.E."/>
            <person name="Oakeley E.J."/>
            <person name="Faust A.M.E."/>
            <person name="Altorfer M."/>
            <person name="Dessus-Babus S."/>
            <person name="Burckhardt D."/>
            <person name="Oertli M."/>
            <person name="Naumann U."/>
            <person name="Petersen F."/>
            <person name="Wong J."/>
        </authorList>
    </citation>
    <scope>NUCLEOTIDE SEQUENCE</scope>
    <source>
        <strain evidence="1">GSM-AAB239-AS_SAM_17_03QT</strain>
    </source>
</reference>
<name>A0AAX6G997_IRIPA</name>
<accession>A0AAX6G997</accession>
<evidence type="ECO:0000313" key="1">
    <source>
        <dbReference type="EMBL" id="KAJ6824875.1"/>
    </source>
</evidence>
<protein>
    <submittedName>
        <fullName evidence="1">Uncharacterized protein</fullName>
    </submittedName>
</protein>
<gene>
    <name evidence="1" type="ORF">M6B38_379860</name>
</gene>
<keyword evidence="2" id="KW-1185">Reference proteome</keyword>
<dbReference type="Proteomes" id="UP001140949">
    <property type="component" value="Unassembled WGS sequence"/>
</dbReference>
<dbReference type="AlphaFoldDB" id="A0AAX6G997"/>
<evidence type="ECO:0000313" key="2">
    <source>
        <dbReference type="Proteomes" id="UP001140949"/>
    </source>
</evidence>